<evidence type="ECO:0000313" key="1">
    <source>
        <dbReference type="EMBL" id="SOC25216.1"/>
    </source>
</evidence>
<sequence length="54" mass="6547">MSVYIEIKEITNFSDHKINKAMELYKEQGIVTLVKQRPKTYELNDRFMDYIFDV</sequence>
<accession>A0A285TQ58</accession>
<dbReference type="Proteomes" id="UP000219636">
    <property type="component" value="Unassembled WGS sequence"/>
</dbReference>
<proteinExistence type="predicted"/>
<evidence type="ECO:0000313" key="2">
    <source>
        <dbReference type="Proteomes" id="UP000219636"/>
    </source>
</evidence>
<gene>
    <name evidence="1" type="ORF">SAMN05880501_11842</name>
</gene>
<organism evidence="1 2">
    <name type="scientific">Ureibacillus xyleni</name>
    <dbReference type="NCBI Taxonomy" id="614648"/>
    <lineage>
        <taxon>Bacteria</taxon>
        <taxon>Bacillati</taxon>
        <taxon>Bacillota</taxon>
        <taxon>Bacilli</taxon>
        <taxon>Bacillales</taxon>
        <taxon>Caryophanaceae</taxon>
        <taxon>Ureibacillus</taxon>
    </lineage>
</organism>
<reference evidence="2" key="1">
    <citation type="submission" date="2017-08" db="EMBL/GenBank/DDBJ databases">
        <authorList>
            <person name="Varghese N."/>
            <person name="Submissions S."/>
        </authorList>
    </citation>
    <scope>NUCLEOTIDE SEQUENCE [LARGE SCALE GENOMIC DNA]</scope>
    <source>
        <strain evidence="2">JC22</strain>
    </source>
</reference>
<dbReference type="AlphaFoldDB" id="A0A285TQ58"/>
<name>A0A285TQ58_9BACL</name>
<protein>
    <submittedName>
        <fullName evidence="1">Uncharacterized protein</fullName>
    </submittedName>
</protein>
<keyword evidence="2" id="KW-1185">Reference proteome</keyword>
<dbReference type="EMBL" id="OBMQ01000018">
    <property type="protein sequence ID" value="SOC25216.1"/>
    <property type="molecule type" value="Genomic_DNA"/>
</dbReference>